<dbReference type="Proteomes" id="UP000694308">
    <property type="component" value="Unassembled WGS sequence"/>
</dbReference>
<evidence type="ECO:0000256" key="1">
    <source>
        <dbReference type="ARBA" id="ARBA00022857"/>
    </source>
</evidence>
<dbReference type="CDD" id="cd07080">
    <property type="entry name" value="ALDH_Acyl-CoA-Red_LuxC"/>
    <property type="match status" value="1"/>
</dbReference>
<keyword evidence="3" id="KW-1185">Reference proteome</keyword>
<dbReference type="EMBL" id="JAEEGC010000043">
    <property type="protein sequence ID" value="MBV7273344.1"/>
    <property type="molecule type" value="Genomic_DNA"/>
</dbReference>
<dbReference type="InterPro" id="IPR008670">
    <property type="entry name" value="CoA_reduct_LuxC"/>
</dbReference>
<evidence type="ECO:0000313" key="2">
    <source>
        <dbReference type="EMBL" id="MBV7273344.1"/>
    </source>
</evidence>
<evidence type="ECO:0000313" key="3">
    <source>
        <dbReference type="Proteomes" id="UP000694308"/>
    </source>
</evidence>
<accession>A0A949TZC4</accession>
<dbReference type="Pfam" id="PF05893">
    <property type="entry name" value="LuxC"/>
    <property type="match status" value="1"/>
</dbReference>
<gene>
    <name evidence="2" type="ORF">I6U48_10530</name>
</gene>
<comment type="caution">
    <text evidence="2">The sequence shown here is derived from an EMBL/GenBank/DDBJ whole genome shotgun (WGS) entry which is preliminary data.</text>
</comment>
<dbReference type="GO" id="GO:0003995">
    <property type="term" value="F:acyl-CoA dehydrogenase activity"/>
    <property type="evidence" value="ECO:0007669"/>
    <property type="project" value="InterPro"/>
</dbReference>
<dbReference type="AlphaFoldDB" id="A0A949TZC4"/>
<organism evidence="2 3">
    <name type="scientific">Clostridium thailandense</name>
    <dbReference type="NCBI Taxonomy" id="2794346"/>
    <lineage>
        <taxon>Bacteria</taxon>
        <taxon>Bacillati</taxon>
        <taxon>Bacillota</taxon>
        <taxon>Clostridia</taxon>
        <taxon>Eubacteriales</taxon>
        <taxon>Clostridiaceae</taxon>
        <taxon>Clostridium</taxon>
    </lineage>
</organism>
<proteinExistence type="predicted"/>
<protein>
    <submittedName>
        <fullName evidence="2">Acyl-CoA reductase</fullName>
    </submittedName>
</protein>
<sequence length="430" mass="48480">MITCYLHDGEVCNEGKSVKDLGNLCFSLKSNLNLLNSIPIEAMILMLSEYGRRLSLNKGLLKIEGVPFLSFFLKKGNIEKLIETSLKDKKFLNEFIEIGNGKLIKAQGRGITCHWVAGNIPTLAVYSIFQALIAQNSNIVRVPKQSIELVLELLKLMEDIEISYESNVYSSKNMLKNITLIYFDSNDKLMNESMSILADARVIWGGEEAVKAINLLPKKTTCKDIVFGPKYSFAVFDKNIIESDECESYMDKLVMDISMFGQKACSSPQLLFIERSNVPLKKVAEKLASSFEKLGRRYLNILDESTASEIINRRGIYALSIDKDLYCSKGLSYTILVNNEIVLEEPIGGRCLFLKEIDSIFEVKDLITKRTQTIGIASKDRDKILKFADIVTSLGVDRIVNLGLMNIYDFPWDGCFIISELIRWCSVNIA</sequence>
<dbReference type="RefSeq" id="WP_218320376.1">
    <property type="nucleotide sequence ID" value="NZ_JAEEGC010000043.1"/>
</dbReference>
<reference evidence="2" key="1">
    <citation type="submission" date="2020-12" db="EMBL/GenBank/DDBJ databases">
        <title>Clostridium thailandense sp. nov., a novel acetogenic bacterium isolated from peat land soil in Thailand.</title>
        <authorList>
            <person name="Chaikitkaew S."/>
            <person name="Birkeland N.K."/>
        </authorList>
    </citation>
    <scope>NUCLEOTIDE SEQUENCE</scope>
    <source>
        <strain evidence="2">PL3</strain>
    </source>
</reference>
<dbReference type="GO" id="GO:0008218">
    <property type="term" value="P:bioluminescence"/>
    <property type="evidence" value="ECO:0007669"/>
    <property type="project" value="InterPro"/>
</dbReference>
<name>A0A949TZC4_9CLOT</name>
<keyword evidence="1" id="KW-0521">NADP</keyword>